<dbReference type="Pfam" id="PF00171">
    <property type="entry name" value="Aldedh"/>
    <property type="match status" value="1"/>
</dbReference>
<dbReference type="PANTHER" id="PTHR11699">
    <property type="entry name" value="ALDEHYDE DEHYDROGENASE-RELATED"/>
    <property type="match status" value="1"/>
</dbReference>
<accession>A0A917A2Y3</accession>
<comment type="similarity">
    <text evidence="1 4">Belongs to the aldehyde dehydrogenase family.</text>
</comment>
<reference evidence="6" key="1">
    <citation type="journal article" date="2014" name="Int. J. Syst. Evol. Microbiol.">
        <title>Complete genome sequence of Corynebacterium casei LMG S-19264T (=DSM 44701T), isolated from a smear-ripened cheese.</title>
        <authorList>
            <consortium name="US DOE Joint Genome Institute (JGI-PGF)"/>
            <person name="Walter F."/>
            <person name="Albersmeier A."/>
            <person name="Kalinowski J."/>
            <person name="Ruckert C."/>
        </authorList>
    </citation>
    <scope>NUCLEOTIDE SEQUENCE</scope>
    <source>
        <strain evidence="6">CGMCC 1.15367</strain>
    </source>
</reference>
<evidence type="ECO:0000256" key="2">
    <source>
        <dbReference type="ARBA" id="ARBA00023002"/>
    </source>
</evidence>
<evidence type="ECO:0000259" key="5">
    <source>
        <dbReference type="Pfam" id="PF00171"/>
    </source>
</evidence>
<dbReference type="InterPro" id="IPR029510">
    <property type="entry name" value="Ald_DH_CS_GLU"/>
</dbReference>
<dbReference type="Proteomes" id="UP000644699">
    <property type="component" value="Unassembled WGS sequence"/>
</dbReference>
<dbReference type="EMBL" id="BMIQ01000011">
    <property type="protein sequence ID" value="GGE22647.1"/>
    <property type="molecule type" value="Genomic_DNA"/>
</dbReference>
<comment type="caution">
    <text evidence="6">The sequence shown here is derived from an EMBL/GenBank/DDBJ whole genome shotgun (WGS) entry which is preliminary data.</text>
</comment>
<feature type="domain" description="Aldehyde dehydrogenase" evidence="5">
    <location>
        <begin position="22"/>
        <end position="483"/>
    </location>
</feature>
<feature type="active site" evidence="3">
    <location>
        <position position="259"/>
    </location>
</feature>
<dbReference type="Gene3D" id="3.40.309.10">
    <property type="entry name" value="Aldehyde Dehydrogenase, Chain A, domain 2"/>
    <property type="match status" value="1"/>
</dbReference>
<dbReference type="CDD" id="cd07109">
    <property type="entry name" value="ALDH_AAS00426"/>
    <property type="match status" value="1"/>
</dbReference>
<dbReference type="PROSITE" id="PS00687">
    <property type="entry name" value="ALDEHYDE_DEHYDR_GLU"/>
    <property type="match status" value="1"/>
</dbReference>
<evidence type="ECO:0000313" key="6">
    <source>
        <dbReference type="EMBL" id="GGE22647.1"/>
    </source>
</evidence>
<reference evidence="6" key="2">
    <citation type="submission" date="2020-09" db="EMBL/GenBank/DDBJ databases">
        <authorList>
            <person name="Sun Q."/>
            <person name="Zhou Y."/>
        </authorList>
    </citation>
    <scope>NUCLEOTIDE SEQUENCE</scope>
    <source>
        <strain evidence="6">CGMCC 1.15367</strain>
    </source>
</reference>
<name>A0A917A2Y3_9HYPH</name>
<dbReference type="GO" id="GO:0016620">
    <property type="term" value="F:oxidoreductase activity, acting on the aldehyde or oxo group of donors, NAD or NADP as acceptor"/>
    <property type="evidence" value="ECO:0007669"/>
    <property type="project" value="InterPro"/>
</dbReference>
<dbReference type="PROSITE" id="PS00070">
    <property type="entry name" value="ALDEHYDE_DEHYDR_CYS"/>
    <property type="match status" value="1"/>
</dbReference>
<gene>
    <name evidence="6" type="ORF">GCM10011390_47530</name>
</gene>
<evidence type="ECO:0000256" key="3">
    <source>
        <dbReference type="PROSITE-ProRule" id="PRU10007"/>
    </source>
</evidence>
<dbReference type="InterPro" id="IPR016163">
    <property type="entry name" value="Ald_DH_C"/>
</dbReference>
<evidence type="ECO:0000256" key="1">
    <source>
        <dbReference type="ARBA" id="ARBA00009986"/>
    </source>
</evidence>
<evidence type="ECO:0000256" key="4">
    <source>
        <dbReference type="RuleBase" id="RU003345"/>
    </source>
</evidence>
<keyword evidence="7" id="KW-1185">Reference proteome</keyword>
<dbReference type="FunFam" id="3.40.605.10:FF:000007">
    <property type="entry name" value="NAD/NADP-dependent betaine aldehyde dehydrogenase"/>
    <property type="match status" value="1"/>
</dbReference>
<proteinExistence type="inferred from homology"/>
<dbReference type="InterPro" id="IPR015590">
    <property type="entry name" value="Aldehyde_DH_dom"/>
</dbReference>
<dbReference type="InterPro" id="IPR016161">
    <property type="entry name" value="Ald_DH/histidinol_DH"/>
</dbReference>
<protein>
    <submittedName>
        <fullName evidence="6">Aldehyde dehydrogenase</fullName>
    </submittedName>
</protein>
<organism evidence="6 7">
    <name type="scientific">Aureimonas endophytica</name>
    <dbReference type="NCBI Taxonomy" id="2027858"/>
    <lineage>
        <taxon>Bacteria</taxon>
        <taxon>Pseudomonadati</taxon>
        <taxon>Pseudomonadota</taxon>
        <taxon>Alphaproteobacteria</taxon>
        <taxon>Hyphomicrobiales</taxon>
        <taxon>Aurantimonadaceae</taxon>
        <taxon>Aureimonas</taxon>
    </lineage>
</organism>
<dbReference type="InterPro" id="IPR016160">
    <property type="entry name" value="Ald_DH_CS_CYS"/>
</dbReference>
<keyword evidence="2 4" id="KW-0560">Oxidoreductase</keyword>
<sequence>MNIHADPQTISAAKGVFIDNDWRPAASGRTVPVVAPAEGVAFAEIAAGGAEDVDRAVKAARRAVEGGAWGRLSATERGRLLTKLSLAIEAHAEELALIEARDTGKPMKQARADMVATARYFEFYGGAADKVHGETIPFQPGYFVATERVPYGVTAHVIPWNYPAQMFGRTVGPALTMGNACVVKPAEDACLTPLRLAELAAECGFPEGALAIVPGLGDEAGAALSGHPDIDFISFTGSPEVGTLIQTAAARNHIGCTLELGGKSPHVLFGDADLDMAATVIANTMVQNAGQTCSAGSRVLVEKASYERVVEALAERFGKLTAGTPEMDRDLGPVINATQKRRIEGFFARAEEASVPVLAEGRIAEGVPAGGYFLAPRIYGPVPRANELATKEVFGPVLSVLPFEDEADAVRLANGTDYGLMAAVWSLDGNRALRVARGIKAGQVYINAFGAGGGIELPFGGMKKSGHGREKGFAALHDASTLRTTIVKHG</sequence>
<dbReference type="RefSeq" id="WP_188912980.1">
    <property type="nucleotide sequence ID" value="NZ_BMIQ01000011.1"/>
</dbReference>
<dbReference type="InterPro" id="IPR016162">
    <property type="entry name" value="Ald_DH_N"/>
</dbReference>
<dbReference type="AlphaFoldDB" id="A0A917A2Y3"/>
<dbReference type="SUPFAM" id="SSF53720">
    <property type="entry name" value="ALDH-like"/>
    <property type="match status" value="1"/>
</dbReference>
<evidence type="ECO:0000313" key="7">
    <source>
        <dbReference type="Proteomes" id="UP000644699"/>
    </source>
</evidence>
<dbReference type="Gene3D" id="3.40.605.10">
    <property type="entry name" value="Aldehyde Dehydrogenase, Chain A, domain 1"/>
    <property type="match status" value="1"/>
</dbReference>